<dbReference type="InterPro" id="IPR025985">
    <property type="entry name" value="YnbE"/>
</dbReference>
<evidence type="ECO:0000313" key="5">
    <source>
        <dbReference type="Proteomes" id="UP000324170"/>
    </source>
</evidence>
<dbReference type="OrthoDB" id="9807866at2"/>
<sequence>MIKNIGFKLPTVRTGVMWVNVALLNIALAGCIRLEMATPDKPININMNVKIEHEIHIKVDRQIEDMLKNNSNLF</sequence>
<dbReference type="AlphaFoldDB" id="A0A068QS16"/>
<keyword evidence="1" id="KW-1133">Transmembrane helix</keyword>
<reference evidence="3 5" key="2">
    <citation type="submission" date="2019-07" db="EMBL/GenBank/DDBJ databases">
        <title>Genomic Encyclopedia of Type Strains, Phase I: the one thousand microbial genomes (KMG-I) project.</title>
        <authorList>
            <person name="Kyrpides N."/>
        </authorList>
    </citation>
    <scope>NUCLEOTIDE SEQUENCE [LARGE SCALE GENOMIC DNA]</scope>
    <source>
        <strain evidence="3 5">DSM 17909</strain>
    </source>
</reference>
<name>A0A068QS16_9GAMM</name>
<evidence type="ECO:0000256" key="1">
    <source>
        <dbReference type="SAM" id="Phobius"/>
    </source>
</evidence>
<accession>A0A068QS16</accession>
<dbReference type="EMBL" id="FO704550">
    <property type="protein sequence ID" value="CDG17797.1"/>
    <property type="molecule type" value="Genomic_DNA"/>
</dbReference>
<keyword evidence="1" id="KW-0472">Membrane</keyword>
<evidence type="ECO:0000313" key="3">
    <source>
        <dbReference type="EMBL" id="TYP10788.1"/>
    </source>
</evidence>
<reference evidence="2 4" key="1">
    <citation type="submission" date="2013-07" db="EMBL/GenBank/DDBJ databases">
        <authorList>
            <person name="Genoscope - CEA"/>
        </authorList>
    </citation>
    <scope>NUCLEOTIDE SEQUENCE [LARGE SCALE GENOMIC DNA]</scope>
    <source>
        <strain evidence="2">FRM16</strain>
        <strain evidence="4">FRM16 / DSM 17909</strain>
    </source>
</reference>
<organism evidence="2 4">
    <name type="scientific">Xenorhabdus doucetiae</name>
    <dbReference type="NCBI Taxonomy" id="351671"/>
    <lineage>
        <taxon>Bacteria</taxon>
        <taxon>Pseudomonadati</taxon>
        <taxon>Pseudomonadota</taxon>
        <taxon>Gammaproteobacteria</taxon>
        <taxon>Enterobacterales</taxon>
        <taxon>Morganellaceae</taxon>
        <taxon>Xenorhabdus</taxon>
    </lineage>
</organism>
<feature type="transmembrane region" description="Helical" evidence="1">
    <location>
        <begin position="15"/>
        <end position="34"/>
    </location>
</feature>
<dbReference type="PROSITE" id="PS51257">
    <property type="entry name" value="PROKAR_LIPOPROTEIN"/>
    <property type="match status" value="1"/>
</dbReference>
<evidence type="ECO:0000313" key="2">
    <source>
        <dbReference type="EMBL" id="CDG17797.1"/>
    </source>
</evidence>
<dbReference type="Proteomes" id="UP000032721">
    <property type="component" value="Chromosome"/>
</dbReference>
<dbReference type="Pfam" id="PF13617">
    <property type="entry name" value="Lipoprotein_19"/>
    <property type="match status" value="1"/>
</dbReference>
<dbReference type="HOGENOM" id="CLU_183514_0_0_6"/>
<dbReference type="EMBL" id="VNHN01000014">
    <property type="protein sequence ID" value="TYP10788.1"/>
    <property type="molecule type" value="Genomic_DNA"/>
</dbReference>
<dbReference type="KEGG" id="xdo:XDD1_2098"/>
<protein>
    <submittedName>
        <fullName evidence="3">YnbE-like lipoprotein</fullName>
    </submittedName>
</protein>
<keyword evidence="5" id="KW-1185">Reference proteome</keyword>
<gene>
    <name evidence="3" type="ORF">LY16_01172</name>
    <name evidence="2" type="ORF">XDD1_2098</name>
</gene>
<evidence type="ECO:0000313" key="4">
    <source>
        <dbReference type="Proteomes" id="UP000032721"/>
    </source>
</evidence>
<keyword evidence="1" id="KW-0812">Transmembrane</keyword>
<proteinExistence type="predicted"/>
<dbReference type="STRING" id="351671.XDD1_2098"/>
<dbReference type="Proteomes" id="UP000324170">
    <property type="component" value="Unassembled WGS sequence"/>
</dbReference>